<feature type="repeat" description="ANK" evidence="3">
    <location>
        <begin position="378"/>
        <end position="410"/>
    </location>
</feature>
<keyword evidence="6" id="KW-1185">Reference proteome</keyword>
<gene>
    <name evidence="5" type="ORF">B0H64DRAFT_434882</name>
</gene>
<sequence length="613" mass="67524">MSVLCFARFTGPASSGVEDPSHLRSESGHGIESLPMQAASGSAPCDLEGPGGYLHEASIDSESLSIAWAAQKPTAPSPEQKPLVEAMNRFVEVINGDPLLAYVFEHGSSHLSHNGPALADALKPLLEGLGKNPMHFLLPARVPAPPTPEDSKAFRDAVLHCASSQCWAPAARIALAAGADFGSQSKLHRKRGNLLVLVLGHHDIALRLRPQRRYAKRCRCCSRTQRVSANAITRWKGTPLHYAGKYMLEGVGMTPLHRTVIGLSKRPPTLDIGDEDDGGDRDEWNDRYVDEYKGDGDANNNDERNNPRTSQPRPDTKLGKPSSGSKEQQLEMRPNDKIARDISLRLRDHTNIIKALLDAGHNQGVDAEQAADESCAESGWTPLLWASGYGNLDVVRFLLKRGAKAGAHDDHARRPSAGRRGTRQRRSDMRGYIIWACQKGRIKCVKQLVKAGANVNLPKREHDDVGGTALSWAITVRHLDTVKVLASTGAICDEGEGQRPALGWAAAIGDVNLFNALYSTSLNNKCWLDLNQEDRQGCTPVVKHLHQAYKVFMYTWDYENNLVLHLVAIWGYKDDCENDDGKTYEDLTEEIGSVMRRRRSERETKTVDPRAPC</sequence>
<dbReference type="SMART" id="SM00248">
    <property type="entry name" value="ANK"/>
    <property type="match status" value="5"/>
</dbReference>
<protein>
    <submittedName>
        <fullName evidence="5">Ankyrin repeat-containing domain protein</fullName>
    </submittedName>
</protein>
<accession>A0AAE0HC28</accession>
<dbReference type="PROSITE" id="PS50088">
    <property type="entry name" value="ANK_REPEAT"/>
    <property type="match status" value="1"/>
</dbReference>
<evidence type="ECO:0000313" key="6">
    <source>
        <dbReference type="Proteomes" id="UP001278766"/>
    </source>
</evidence>
<organism evidence="5 6">
    <name type="scientific">Chaetomium fimeti</name>
    <dbReference type="NCBI Taxonomy" id="1854472"/>
    <lineage>
        <taxon>Eukaryota</taxon>
        <taxon>Fungi</taxon>
        <taxon>Dikarya</taxon>
        <taxon>Ascomycota</taxon>
        <taxon>Pezizomycotina</taxon>
        <taxon>Sordariomycetes</taxon>
        <taxon>Sordariomycetidae</taxon>
        <taxon>Sordariales</taxon>
        <taxon>Chaetomiaceae</taxon>
        <taxon>Chaetomium</taxon>
    </lineage>
</organism>
<feature type="region of interest" description="Disordered" evidence="4">
    <location>
        <begin position="405"/>
        <end position="425"/>
    </location>
</feature>
<dbReference type="PANTHER" id="PTHR24189:SF50">
    <property type="entry name" value="ANKYRIN REPEAT AND SOCS BOX PROTEIN 2"/>
    <property type="match status" value="1"/>
</dbReference>
<evidence type="ECO:0000313" key="5">
    <source>
        <dbReference type="EMBL" id="KAK3293770.1"/>
    </source>
</evidence>
<reference evidence="5" key="1">
    <citation type="journal article" date="2023" name="Mol. Phylogenet. Evol.">
        <title>Genome-scale phylogeny and comparative genomics of the fungal order Sordariales.</title>
        <authorList>
            <person name="Hensen N."/>
            <person name="Bonometti L."/>
            <person name="Westerberg I."/>
            <person name="Brannstrom I.O."/>
            <person name="Guillou S."/>
            <person name="Cros-Aarteil S."/>
            <person name="Calhoun S."/>
            <person name="Haridas S."/>
            <person name="Kuo A."/>
            <person name="Mondo S."/>
            <person name="Pangilinan J."/>
            <person name="Riley R."/>
            <person name="LaButti K."/>
            <person name="Andreopoulos B."/>
            <person name="Lipzen A."/>
            <person name="Chen C."/>
            <person name="Yan M."/>
            <person name="Daum C."/>
            <person name="Ng V."/>
            <person name="Clum A."/>
            <person name="Steindorff A."/>
            <person name="Ohm R.A."/>
            <person name="Martin F."/>
            <person name="Silar P."/>
            <person name="Natvig D.O."/>
            <person name="Lalanne C."/>
            <person name="Gautier V."/>
            <person name="Ament-Velasquez S.L."/>
            <person name="Kruys A."/>
            <person name="Hutchinson M.I."/>
            <person name="Powell A.J."/>
            <person name="Barry K."/>
            <person name="Miller A.N."/>
            <person name="Grigoriev I.V."/>
            <person name="Debuchy R."/>
            <person name="Gladieux P."/>
            <person name="Hiltunen Thoren M."/>
            <person name="Johannesson H."/>
        </authorList>
    </citation>
    <scope>NUCLEOTIDE SEQUENCE</scope>
    <source>
        <strain evidence="5">CBS 168.71</strain>
    </source>
</reference>
<dbReference type="PANTHER" id="PTHR24189">
    <property type="entry name" value="MYOTROPHIN"/>
    <property type="match status" value="1"/>
</dbReference>
<dbReference type="Gene3D" id="1.25.40.20">
    <property type="entry name" value="Ankyrin repeat-containing domain"/>
    <property type="match status" value="2"/>
</dbReference>
<feature type="compositionally biased region" description="Basic residues" evidence="4">
    <location>
        <begin position="414"/>
        <end position="424"/>
    </location>
</feature>
<evidence type="ECO:0000256" key="3">
    <source>
        <dbReference type="PROSITE-ProRule" id="PRU00023"/>
    </source>
</evidence>
<name>A0AAE0HC28_9PEZI</name>
<dbReference type="Pfam" id="PF12796">
    <property type="entry name" value="Ank_2"/>
    <property type="match status" value="2"/>
</dbReference>
<dbReference type="InterPro" id="IPR002110">
    <property type="entry name" value="Ankyrin_rpt"/>
</dbReference>
<reference evidence="5" key="2">
    <citation type="submission" date="2023-06" db="EMBL/GenBank/DDBJ databases">
        <authorList>
            <consortium name="Lawrence Berkeley National Laboratory"/>
            <person name="Haridas S."/>
            <person name="Hensen N."/>
            <person name="Bonometti L."/>
            <person name="Westerberg I."/>
            <person name="Brannstrom I.O."/>
            <person name="Guillou S."/>
            <person name="Cros-Aarteil S."/>
            <person name="Calhoun S."/>
            <person name="Kuo A."/>
            <person name="Mondo S."/>
            <person name="Pangilinan J."/>
            <person name="Riley R."/>
            <person name="Labutti K."/>
            <person name="Andreopoulos B."/>
            <person name="Lipzen A."/>
            <person name="Chen C."/>
            <person name="Yanf M."/>
            <person name="Daum C."/>
            <person name="Ng V."/>
            <person name="Clum A."/>
            <person name="Steindorff A."/>
            <person name="Ohm R."/>
            <person name="Martin F."/>
            <person name="Silar P."/>
            <person name="Natvig D."/>
            <person name="Lalanne C."/>
            <person name="Gautier V."/>
            <person name="Ament-Velasquez S.L."/>
            <person name="Kruys A."/>
            <person name="Hutchinson M.I."/>
            <person name="Powell A.J."/>
            <person name="Barry K."/>
            <person name="Miller A.N."/>
            <person name="Grigoriev I.V."/>
            <person name="Debuchy R."/>
            <person name="Gladieux P."/>
            <person name="Thoren M.H."/>
            <person name="Johannesson H."/>
        </authorList>
    </citation>
    <scope>NUCLEOTIDE SEQUENCE</scope>
    <source>
        <strain evidence="5">CBS 168.71</strain>
    </source>
</reference>
<dbReference type="SUPFAM" id="SSF48403">
    <property type="entry name" value="Ankyrin repeat"/>
    <property type="match status" value="1"/>
</dbReference>
<dbReference type="Proteomes" id="UP001278766">
    <property type="component" value="Unassembled WGS sequence"/>
</dbReference>
<feature type="compositionally biased region" description="Basic and acidic residues" evidence="4">
    <location>
        <begin position="328"/>
        <end position="338"/>
    </location>
</feature>
<dbReference type="InterPro" id="IPR036770">
    <property type="entry name" value="Ankyrin_rpt-contain_sf"/>
</dbReference>
<feature type="compositionally biased region" description="Basic and acidic residues" evidence="4">
    <location>
        <begin position="281"/>
        <end position="306"/>
    </location>
</feature>
<dbReference type="EMBL" id="JAUEPN010000006">
    <property type="protein sequence ID" value="KAK3293770.1"/>
    <property type="molecule type" value="Genomic_DNA"/>
</dbReference>
<dbReference type="AlphaFoldDB" id="A0AAE0HC28"/>
<dbReference type="InterPro" id="IPR050745">
    <property type="entry name" value="Multifunctional_regulatory"/>
</dbReference>
<keyword evidence="2 3" id="KW-0040">ANK repeat</keyword>
<keyword evidence="1" id="KW-0677">Repeat</keyword>
<evidence type="ECO:0000256" key="1">
    <source>
        <dbReference type="ARBA" id="ARBA00022737"/>
    </source>
</evidence>
<dbReference type="PROSITE" id="PS50297">
    <property type="entry name" value="ANK_REP_REGION"/>
    <property type="match status" value="1"/>
</dbReference>
<feature type="region of interest" description="Disordered" evidence="4">
    <location>
        <begin position="264"/>
        <end position="338"/>
    </location>
</feature>
<comment type="caution">
    <text evidence="5">The sequence shown here is derived from an EMBL/GenBank/DDBJ whole genome shotgun (WGS) entry which is preliminary data.</text>
</comment>
<evidence type="ECO:0000256" key="2">
    <source>
        <dbReference type="ARBA" id="ARBA00023043"/>
    </source>
</evidence>
<evidence type="ECO:0000256" key="4">
    <source>
        <dbReference type="SAM" id="MobiDB-lite"/>
    </source>
</evidence>
<proteinExistence type="predicted"/>
<dbReference type="RefSeq" id="XP_062657284.1">
    <property type="nucleotide sequence ID" value="XM_062806107.1"/>
</dbReference>
<dbReference type="GeneID" id="87843055"/>